<comment type="caution">
    <text evidence="9">The sequence shown here is derived from an EMBL/GenBank/DDBJ whole genome shotgun (WGS) entry which is preliminary data.</text>
</comment>
<evidence type="ECO:0000256" key="3">
    <source>
        <dbReference type="ARBA" id="ARBA00022475"/>
    </source>
</evidence>
<evidence type="ECO:0000256" key="4">
    <source>
        <dbReference type="ARBA" id="ARBA00022692"/>
    </source>
</evidence>
<comment type="subcellular location">
    <subcellularLocation>
        <location evidence="1 7">Cell membrane</location>
        <topology evidence="1 7">Multi-pass membrane protein</topology>
    </subcellularLocation>
</comment>
<dbReference type="Gene3D" id="1.10.3720.10">
    <property type="entry name" value="MetI-like"/>
    <property type="match status" value="1"/>
</dbReference>
<dbReference type="PROSITE" id="PS50928">
    <property type="entry name" value="ABC_TM1"/>
    <property type="match status" value="1"/>
</dbReference>
<accession>A0ABP6WYU2</accession>
<proteinExistence type="inferred from homology"/>
<keyword evidence="6 7" id="KW-0472">Membrane</keyword>
<reference evidence="10" key="1">
    <citation type="journal article" date="2019" name="Int. J. Syst. Evol. Microbiol.">
        <title>The Global Catalogue of Microorganisms (GCM) 10K type strain sequencing project: providing services to taxonomists for standard genome sequencing and annotation.</title>
        <authorList>
            <consortium name="The Broad Institute Genomics Platform"/>
            <consortium name="The Broad Institute Genome Sequencing Center for Infectious Disease"/>
            <person name="Wu L."/>
            <person name="Ma J."/>
        </authorList>
    </citation>
    <scope>NUCLEOTIDE SEQUENCE [LARGE SCALE GENOMIC DNA]</scope>
    <source>
        <strain evidence="10">JCM 16540</strain>
    </source>
</reference>
<dbReference type="PANTHER" id="PTHR43744">
    <property type="entry name" value="ABC TRANSPORTER PERMEASE PROTEIN MG189-RELATED-RELATED"/>
    <property type="match status" value="1"/>
</dbReference>
<dbReference type="SUPFAM" id="SSF161098">
    <property type="entry name" value="MetI-like"/>
    <property type="match status" value="1"/>
</dbReference>
<dbReference type="InterPro" id="IPR035906">
    <property type="entry name" value="MetI-like_sf"/>
</dbReference>
<evidence type="ECO:0000256" key="7">
    <source>
        <dbReference type="RuleBase" id="RU363032"/>
    </source>
</evidence>
<dbReference type="RefSeq" id="WP_204911880.1">
    <property type="nucleotide sequence ID" value="NZ_BAAAYR010000001.1"/>
</dbReference>
<protein>
    <submittedName>
        <fullName evidence="9">Carbohydrate ABC transporter permease</fullName>
    </submittedName>
</protein>
<sequence length="316" mass="33643">MAVATATPEATVHVPAGRRPISLNRLARIVTMLLVAAAFVFPIIGFVAMAFRNADEVAAGTGGFLGLGGVSWDNARFSWSQVNGFGPGTGGLFVRWMINSLIVSVGGALIAVVAAIPAGYAMARLRFRGRRILLFVTLLAMVMPNTVLVIPLFLEVAAVGAVGELWPVVVIMGFFPFGAYLAYIHFMTTMPPELVEAARIDGLNEISIFTKVAIPISKQAVALVAFFSFVANWTNFFLPLALLSSNQNNNTVSIGLQQLIGASPLFNPTVAAGLNVKLYMPQLALATFISMLPLLIVFLGAQRFLMRGQTVGAVKG</sequence>
<evidence type="ECO:0000256" key="6">
    <source>
        <dbReference type="ARBA" id="ARBA00023136"/>
    </source>
</evidence>
<keyword evidence="4 7" id="KW-0812">Transmembrane</keyword>
<name>A0ABP6WYU2_9ACTN</name>
<evidence type="ECO:0000313" key="10">
    <source>
        <dbReference type="Proteomes" id="UP001500767"/>
    </source>
</evidence>
<dbReference type="CDD" id="cd06261">
    <property type="entry name" value="TM_PBP2"/>
    <property type="match status" value="1"/>
</dbReference>
<keyword evidence="10" id="KW-1185">Reference proteome</keyword>
<evidence type="ECO:0000256" key="5">
    <source>
        <dbReference type="ARBA" id="ARBA00022989"/>
    </source>
</evidence>
<feature type="transmembrane region" description="Helical" evidence="7">
    <location>
        <begin position="220"/>
        <end position="242"/>
    </location>
</feature>
<feature type="transmembrane region" description="Helical" evidence="7">
    <location>
        <begin position="165"/>
        <end position="184"/>
    </location>
</feature>
<evidence type="ECO:0000313" key="9">
    <source>
        <dbReference type="EMBL" id="GAA3557529.1"/>
    </source>
</evidence>
<evidence type="ECO:0000259" key="8">
    <source>
        <dbReference type="PROSITE" id="PS50928"/>
    </source>
</evidence>
<dbReference type="EMBL" id="BAAAYR010000001">
    <property type="protein sequence ID" value="GAA3557529.1"/>
    <property type="molecule type" value="Genomic_DNA"/>
</dbReference>
<comment type="similarity">
    <text evidence="7">Belongs to the binding-protein-dependent transport system permease family.</text>
</comment>
<dbReference type="Proteomes" id="UP001500767">
    <property type="component" value="Unassembled WGS sequence"/>
</dbReference>
<keyword evidence="5 7" id="KW-1133">Transmembrane helix</keyword>
<keyword evidence="3" id="KW-1003">Cell membrane</keyword>
<feature type="transmembrane region" description="Helical" evidence="7">
    <location>
        <begin position="283"/>
        <end position="301"/>
    </location>
</feature>
<feature type="transmembrane region" description="Helical" evidence="7">
    <location>
        <begin position="96"/>
        <end position="120"/>
    </location>
</feature>
<evidence type="ECO:0000256" key="2">
    <source>
        <dbReference type="ARBA" id="ARBA00022448"/>
    </source>
</evidence>
<evidence type="ECO:0000256" key="1">
    <source>
        <dbReference type="ARBA" id="ARBA00004651"/>
    </source>
</evidence>
<dbReference type="InterPro" id="IPR000515">
    <property type="entry name" value="MetI-like"/>
</dbReference>
<feature type="transmembrane region" description="Helical" evidence="7">
    <location>
        <begin position="26"/>
        <end position="51"/>
    </location>
</feature>
<feature type="domain" description="ABC transmembrane type-1" evidence="8">
    <location>
        <begin position="97"/>
        <end position="300"/>
    </location>
</feature>
<dbReference type="Pfam" id="PF00528">
    <property type="entry name" value="BPD_transp_1"/>
    <property type="match status" value="1"/>
</dbReference>
<keyword evidence="2 7" id="KW-0813">Transport</keyword>
<gene>
    <name evidence="9" type="ORF">GCM10022197_10970</name>
</gene>
<organism evidence="9 10">
    <name type="scientific">Microlunatus spumicola</name>
    <dbReference type="NCBI Taxonomy" id="81499"/>
    <lineage>
        <taxon>Bacteria</taxon>
        <taxon>Bacillati</taxon>
        <taxon>Actinomycetota</taxon>
        <taxon>Actinomycetes</taxon>
        <taxon>Propionibacteriales</taxon>
        <taxon>Propionibacteriaceae</taxon>
        <taxon>Microlunatus</taxon>
    </lineage>
</organism>
<dbReference type="PANTHER" id="PTHR43744:SF12">
    <property type="entry name" value="ABC TRANSPORTER PERMEASE PROTEIN MG189-RELATED"/>
    <property type="match status" value="1"/>
</dbReference>
<feature type="transmembrane region" description="Helical" evidence="7">
    <location>
        <begin position="132"/>
        <end position="153"/>
    </location>
</feature>